<evidence type="ECO:0000259" key="2">
    <source>
        <dbReference type="PROSITE" id="PS51782"/>
    </source>
</evidence>
<dbReference type="PROSITE" id="PS51782">
    <property type="entry name" value="LYSM"/>
    <property type="match status" value="1"/>
</dbReference>
<gene>
    <name evidence="3" type="ORF">AN964_14235</name>
</gene>
<evidence type="ECO:0000313" key="4">
    <source>
        <dbReference type="Proteomes" id="UP000051888"/>
    </source>
</evidence>
<dbReference type="Pfam" id="PF01476">
    <property type="entry name" value="LysM"/>
    <property type="match status" value="1"/>
</dbReference>
<evidence type="ECO:0000256" key="1">
    <source>
        <dbReference type="SAM" id="Phobius"/>
    </source>
</evidence>
<dbReference type="EMBL" id="LJJC01000004">
    <property type="protein sequence ID" value="KQL54537.1"/>
    <property type="molecule type" value="Genomic_DNA"/>
</dbReference>
<organism evidence="3 4">
    <name type="scientific">Heyndrickxia shackletonii</name>
    <dbReference type="NCBI Taxonomy" id="157838"/>
    <lineage>
        <taxon>Bacteria</taxon>
        <taxon>Bacillati</taxon>
        <taxon>Bacillota</taxon>
        <taxon>Bacilli</taxon>
        <taxon>Bacillales</taxon>
        <taxon>Bacillaceae</taxon>
        <taxon>Heyndrickxia</taxon>
    </lineage>
</organism>
<protein>
    <recommendedName>
        <fullName evidence="2">LysM domain-containing protein</fullName>
    </recommendedName>
</protein>
<dbReference type="InterPro" id="IPR036779">
    <property type="entry name" value="LysM_dom_sf"/>
</dbReference>
<dbReference type="CDD" id="cd00118">
    <property type="entry name" value="LysM"/>
    <property type="match status" value="1"/>
</dbReference>
<accession>A0A0Q3TLH7</accession>
<dbReference type="SUPFAM" id="SSF54106">
    <property type="entry name" value="LysM domain"/>
    <property type="match status" value="1"/>
</dbReference>
<feature type="domain" description="LysM" evidence="2">
    <location>
        <begin position="37"/>
        <end position="88"/>
    </location>
</feature>
<dbReference type="Gene3D" id="3.10.350.10">
    <property type="entry name" value="LysM domain"/>
    <property type="match status" value="1"/>
</dbReference>
<dbReference type="AlphaFoldDB" id="A0A0Q3TLH7"/>
<dbReference type="PATRIC" id="fig|157838.3.peg.3165"/>
<feature type="transmembrane region" description="Helical" evidence="1">
    <location>
        <begin position="7"/>
        <end position="27"/>
    </location>
</feature>
<keyword evidence="4" id="KW-1185">Reference proteome</keyword>
<dbReference type="Proteomes" id="UP000051888">
    <property type="component" value="Unassembled WGS sequence"/>
</dbReference>
<dbReference type="OrthoDB" id="2679564at2"/>
<proteinExistence type="predicted"/>
<reference evidence="3 4" key="1">
    <citation type="submission" date="2015-09" db="EMBL/GenBank/DDBJ databases">
        <title>Genome sequencing project for genomic taxonomy and phylogenomics of Bacillus-like bacteria.</title>
        <authorList>
            <person name="Liu B."/>
            <person name="Wang J."/>
            <person name="Zhu Y."/>
            <person name="Liu G."/>
            <person name="Chen Q."/>
            <person name="Chen Z."/>
            <person name="Lan J."/>
            <person name="Che J."/>
            <person name="Ge C."/>
            <person name="Shi H."/>
            <person name="Pan Z."/>
            <person name="Liu X."/>
        </authorList>
    </citation>
    <scope>NUCLEOTIDE SEQUENCE [LARGE SCALE GENOMIC DNA]</scope>
    <source>
        <strain evidence="3 4">LMG 18435</strain>
    </source>
</reference>
<dbReference type="SMART" id="SM00257">
    <property type="entry name" value="LysM"/>
    <property type="match status" value="1"/>
</dbReference>
<sequence length="107" mass="12273">MSLLWKKYSYAIILVILSFILGITMIFQLDDHSDNYTHITVSDGQSLWSIANTYKMENGMTKSDFIKWVQNENHLVSTNIKSGQTIIIPIKTKSKEYNIQQLASDAK</sequence>
<keyword evidence="1" id="KW-0472">Membrane</keyword>
<keyword evidence="1" id="KW-1133">Transmembrane helix</keyword>
<evidence type="ECO:0000313" key="3">
    <source>
        <dbReference type="EMBL" id="KQL54537.1"/>
    </source>
</evidence>
<dbReference type="InterPro" id="IPR018392">
    <property type="entry name" value="LysM"/>
</dbReference>
<keyword evidence="1" id="KW-0812">Transmembrane</keyword>
<dbReference type="RefSeq" id="WP_055740315.1">
    <property type="nucleotide sequence ID" value="NZ_JAAIWL010000051.1"/>
</dbReference>
<comment type="caution">
    <text evidence="3">The sequence shown here is derived from an EMBL/GenBank/DDBJ whole genome shotgun (WGS) entry which is preliminary data.</text>
</comment>
<dbReference type="STRING" id="157838.AN964_14235"/>
<name>A0A0Q3TLH7_9BACI</name>